<sequence length="144" mass="15787">MDADSPMTDSSHSPDSSLLSPPESQTEQTTTTTTSSRDMPVTTGPANANGKRPRKDISNGATEDEDGARAMRSVNGKQLAIQEHKKSGYKWERAEDEPGYAWLNKKAADECNRAWDQLIHRDLVIAGRFGDPLDLADQEAARQS</sequence>
<dbReference type="EMBL" id="CP051143">
    <property type="protein sequence ID" value="QIX01397.1"/>
    <property type="molecule type" value="Genomic_DNA"/>
</dbReference>
<reference evidence="2 3" key="1">
    <citation type="journal article" date="2016" name="Sci. Rep.">
        <title>Peltaster fructicola genome reveals evolution from an invasive phytopathogen to an ectophytic parasite.</title>
        <authorList>
            <person name="Xu C."/>
            <person name="Chen H."/>
            <person name="Gleason M.L."/>
            <person name="Xu J.R."/>
            <person name="Liu H."/>
            <person name="Zhang R."/>
            <person name="Sun G."/>
        </authorList>
    </citation>
    <scope>NUCLEOTIDE SEQUENCE [LARGE SCALE GENOMIC DNA]</scope>
    <source>
        <strain evidence="2 3">LNHT1506</strain>
    </source>
</reference>
<dbReference type="Proteomes" id="UP000503462">
    <property type="component" value="Chromosome 5"/>
</dbReference>
<evidence type="ECO:0000256" key="1">
    <source>
        <dbReference type="SAM" id="MobiDB-lite"/>
    </source>
</evidence>
<evidence type="ECO:0000313" key="2">
    <source>
        <dbReference type="EMBL" id="QIX01397.1"/>
    </source>
</evidence>
<protein>
    <submittedName>
        <fullName evidence="2">Uncharacterized protein</fullName>
    </submittedName>
</protein>
<dbReference type="OrthoDB" id="5377039at2759"/>
<organism evidence="2 3">
    <name type="scientific">Peltaster fructicola</name>
    <dbReference type="NCBI Taxonomy" id="286661"/>
    <lineage>
        <taxon>Eukaryota</taxon>
        <taxon>Fungi</taxon>
        <taxon>Dikarya</taxon>
        <taxon>Ascomycota</taxon>
        <taxon>Pezizomycotina</taxon>
        <taxon>Dothideomycetes</taxon>
        <taxon>Dothideomycetes incertae sedis</taxon>
        <taxon>Peltaster</taxon>
    </lineage>
</organism>
<feature type="region of interest" description="Disordered" evidence="1">
    <location>
        <begin position="1"/>
        <end position="74"/>
    </location>
</feature>
<name>A0A6H0Y320_9PEZI</name>
<dbReference type="AlphaFoldDB" id="A0A6H0Y320"/>
<keyword evidence="3" id="KW-1185">Reference proteome</keyword>
<gene>
    <name evidence="2" type="ORF">AMS68_006914</name>
</gene>
<feature type="compositionally biased region" description="Low complexity" evidence="1">
    <location>
        <begin position="1"/>
        <end position="36"/>
    </location>
</feature>
<evidence type="ECO:0000313" key="3">
    <source>
        <dbReference type="Proteomes" id="UP000503462"/>
    </source>
</evidence>
<accession>A0A6H0Y320</accession>
<proteinExistence type="predicted"/>